<dbReference type="EMBL" id="JAWWNJ010000131">
    <property type="protein sequence ID" value="KAK6987616.1"/>
    <property type="molecule type" value="Genomic_DNA"/>
</dbReference>
<evidence type="ECO:0000313" key="2">
    <source>
        <dbReference type="Proteomes" id="UP001362999"/>
    </source>
</evidence>
<dbReference type="Proteomes" id="UP001362999">
    <property type="component" value="Unassembled WGS sequence"/>
</dbReference>
<organism evidence="1 2">
    <name type="scientific">Favolaschia claudopus</name>
    <dbReference type="NCBI Taxonomy" id="2862362"/>
    <lineage>
        <taxon>Eukaryota</taxon>
        <taxon>Fungi</taxon>
        <taxon>Dikarya</taxon>
        <taxon>Basidiomycota</taxon>
        <taxon>Agaricomycotina</taxon>
        <taxon>Agaricomycetes</taxon>
        <taxon>Agaricomycetidae</taxon>
        <taxon>Agaricales</taxon>
        <taxon>Marasmiineae</taxon>
        <taxon>Mycenaceae</taxon>
        <taxon>Favolaschia</taxon>
    </lineage>
</organism>
<name>A0AAV9ZML5_9AGAR</name>
<gene>
    <name evidence="1" type="ORF">R3P38DRAFT_3230709</name>
</gene>
<keyword evidence="2" id="KW-1185">Reference proteome</keyword>
<sequence>MPYIVRPPLSFDVLARQDTIKRVLWCDLAERYLHEMNAYQLFTTALRSRMGAMNVAKFMAITVDEVLDEKLPELEAKVAAHSLNTNRQHDHQSFVALFRRLIQSAARDLKPEDVRLRSDLLEYMTAHLLSQFELRYGDVKLMQAATGALISGSFIAALVHRHFRPNDLDFFCGNDRTDDIVKYFQNQVDVEYVVETGGDEGYQNVRGVRRVTTLTSPRGCVLNIVEAYSESPQEIILNFHSAPTRGALGWDAFAHYEVHRARNGLALVTPRSLPVNADDLDSQIEAWNILHKYMRRGVTFIFEYNVPHECGKHIDCPATPRTTADDGCLRFSLPPISIPDFAPSPAQVFTWSLGPVGMCSTGTVGGVKLEHTRTFQHLVFRKLVGALIQLHDVPDEPVQIYPWTESWSADGVDDSDSDHAPPGRNVRSLLLCLPTPQFSAGLVRKIVTRRDVIALERSAYWSGKWKCVWRSNRSTRDIPPIRKSTHALDYWDLGTKCDRFSPRTSPREHFFLTRDKGMLDVEGYMHRYSYKWEGRDLGATLGAAFRVRLAKYRTSIIARVLECEYEFLLNPLGMEGCPRESSRLTLGCPPGVDLTTGEFYDRQIQTLNEVVAADAQDKPGVVDRNWTKQGKDGAMLIEVCPAFVGPSRGLKLVVFEVVVGVPPDRLCAELPVGRDVEITLNLSKDEYLHADGILHKKFVLWLRDYRQLHDSELGRS</sequence>
<proteinExistence type="predicted"/>
<protein>
    <submittedName>
        <fullName evidence="1">Uncharacterized protein</fullName>
    </submittedName>
</protein>
<comment type="caution">
    <text evidence="1">The sequence shown here is derived from an EMBL/GenBank/DDBJ whole genome shotgun (WGS) entry which is preliminary data.</text>
</comment>
<accession>A0AAV9ZML5</accession>
<evidence type="ECO:0000313" key="1">
    <source>
        <dbReference type="EMBL" id="KAK6987616.1"/>
    </source>
</evidence>
<dbReference type="AlphaFoldDB" id="A0AAV9ZML5"/>
<reference evidence="1 2" key="1">
    <citation type="journal article" date="2024" name="J Genomics">
        <title>Draft genome sequencing and assembly of Favolaschia claudopus CIRM-BRFM 2984 isolated from oak limbs.</title>
        <authorList>
            <person name="Navarro D."/>
            <person name="Drula E."/>
            <person name="Chaduli D."/>
            <person name="Cazenave R."/>
            <person name="Ahrendt S."/>
            <person name="Wang J."/>
            <person name="Lipzen A."/>
            <person name="Daum C."/>
            <person name="Barry K."/>
            <person name="Grigoriev I.V."/>
            <person name="Favel A."/>
            <person name="Rosso M.N."/>
            <person name="Martin F."/>
        </authorList>
    </citation>
    <scope>NUCLEOTIDE SEQUENCE [LARGE SCALE GENOMIC DNA]</scope>
    <source>
        <strain evidence="1 2">CIRM-BRFM 2984</strain>
    </source>
</reference>